<evidence type="ECO:0000256" key="4">
    <source>
        <dbReference type="ARBA" id="ARBA00022679"/>
    </source>
</evidence>
<sequence>MRKRDSRDSLIGRTILYSILMVAAIATLIFVYLKNRPEEYYTRTEYLLGTYVTIKVASEKISPVILADAAFREITRIDKKFGSDRGIVKSMAEAGENGMEVDEETAFLLSAVINIAEKTGGAFDPTIYPITKLWGFDSSSSKKRVPSEKEIEKTLERVGYKNIVVDVSSSKVWILNGAELDLSGIAKGYAVDLAIARIKSMDETATGFIDAGGDIGIIGPKYGKRPWVIGIRNPRSDRADDVIEYVYMYDGAIATSGDYERYFIEDGIRYHHIFNPTTGRPARSGVISATVISKSALEADAFATAAFVIGTSPGITFFPRYGALVMLVMEDLSTYKSPGFEVYQKK</sequence>
<dbReference type="AlphaFoldDB" id="C5CFH3"/>
<evidence type="ECO:0000313" key="14">
    <source>
        <dbReference type="Proteomes" id="UP000002382"/>
    </source>
</evidence>
<dbReference type="RefSeq" id="WP_015869025.1">
    <property type="nucleotide sequence ID" value="NC_012785.1"/>
</dbReference>
<dbReference type="InterPro" id="IPR024932">
    <property type="entry name" value="ApbE"/>
</dbReference>
<name>C5CFH3_KOSOT</name>
<reference evidence="13 14" key="2">
    <citation type="journal article" date="2011" name="J. Bacteriol.">
        <title>Genome Sequence of Kosmotoga olearia Strain TBF 19.5.1, a Thermophilic Bacterium with a Wide Growth Temperature Range, Isolated from the Troll B Oil Platform in the North Sea.</title>
        <authorList>
            <person name="Swithers K.S."/>
            <person name="Dipippo J.L."/>
            <person name="Bruce D.C."/>
            <person name="Detter C."/>
            <person name="Tapia R."/>
            <person name="Han S."/>
            <person name="Goodwin L.A."/>
            <person name="Han J."/>
            <person name="Woyke T."/>
            <person name="Pitluck S."/>
            <person name="Pennacchio L."/>
            <person name="Nolan M."/>
            <person name="Mikhailova N."/>
            <person name="Land M.L."/>
            <person name="Nesbo C.L."/>
            <person name="Gogarten J.P."/>
            <person name="Noll K.M."/>
        </authorList>
    </citation>
    <scope>NUCLEOTIDE SEQUENCE [LARGE SCALE GENOMIC DNA]</scope>
    <source>
        <strain evidence="14">ATCC BAA-1733 / DSM 21960 / TBF 19.5.1</strain>
    </source>
</reference>
<keyword evidence="6 10" id="KW-0274">FAD</keyword>
<keyword evidence="7 10" id="KW-0460">Magnesium</keyword>
<evidence type="ECO:0000256" key="3">
    <source>
        <dbReference type="ARBA" id="ARBA00022630"/>
    </source>
</evidence>
<dbReference type="Gene3D" id="3.10.520.10">
    <property type="entry name" value="ApbE-like domains"/>
    <property type="match status" value="1"/>
</dbReference>
<protein>
    <recommendedName>
        <fullName evidence="2 10">FAD:protein FMN transferase</fullName>
        <ecNumber evidence="1 10">2.7.1.180</ecNumber>
    </recommendedName>
    <alternativeName>
        <fullName evidence="8 10">Flavin transferase</fullName>
    </alternativeName>
</protein>
<feature type="binding site" evidence="11">
    <location>
        <position position="304"/>
    </location>
    <ligand>
        <name>Mg(2+)</name>
        <dbReference type="ChEBI" id="CHEBI:18420"/>
    </ligand>
</feature>
<dbReference type="PANTHER" id="PTHR30040">
    <property type="entry name" value="THIAMINE BIOSYNTHESIS LIPOPROTEIN APBE"/>
    <property type="match status" value="1"/>
</dbReference>
<evidence type="ECO:0000256" key="1">
    <source>
        <dbReference type="ARBA" id="ARBA00011955"/>
    </source>
</evidence>
<keyword evidence="13" id="KW-0449">Lipoprotein</keyword>
<dbReference type="Proteomes" id="UP000002382">
    <property type="component" value="Chromosome"/>
</dbReference>
<dbReference type="EMBL" id="CP001634">
    <property type="protein sequence ID" value="ACR80381.1"/>
    <property type="molecule type" value="Genomic_DNA"/>
</dbReference>
<proteinExistence type="inferred from homology"/>
<dbReference type="PANTHER" id="PTHR30040:SF2">
    <property type="entry name" value="FAD:PROTEIN FMN TRANSFERASE"/>
    <property type="match status" value="1"/>
</dbReference>
<dbReference type="PIRSF" id="PIRSF006268">
    <property type="entry name" value="ApbE"/>
    <property type="match status" value="1"/>
</dbReference>
<gene>
    <name evidence="13" type="ordered locus">Kole_1693</name>
</gene>
<keyword evidence="12" id="KW-0812">Transmembrane</keyword>
<keyword evidence="14" id="KW-1185">Reference proteome</keyword>
<dbReference type="EC" id="2.7.1.180" evidence="1 10"/>
<evidence type="ECO:0000256" key="6">
    <source>
        <dbReference type="ARBA" id="ARBA00022827"/>
    </source>
</evidence>
<comment type="catalytic activity">
    <reaction evidence="9 10">
        <text>L-threonyl-[protein] + FAD = FMN-L-threonyl-[protein] + AMP + H(+)</text>
        <dbReference type="Rhea" id="RHEA:36847"/>
        <dbReference type="Rhea" id="RHEA-COMP:11060"/>
        <dbReference type="Rhea" id="RHEA-COMP:11061"/>
        <dbReference type="ChEBI" id="CHEBI:15378"/>
        <dbReference type="ChEBI" id="CHEBI:30013"/>
        <dbReference type="ChEBI" id="CHEBI:57692"/>
        <dbReference type="ChEBI" id="CHEBI:74257"/>
        <dbReference type="ChEBI" id="CHEBI:456215"/>
        <dbReference type="EC" id="2.7.1.180"/>
    </reaction>
</comment>
<feature type="binding site" evidence="11">
    <location>
        <position position="184"/>
    </location>
    <ligand>
        <name>Mg(2+)</name>
        <dbReference type="ChEBI" id="CHEBI:18420"/>
    </ligand>
</feature>
<dbReference type="SUPFAM" id="SSF143631">
    <property type="entry name" value="ApbE-like"/>
    <property type="match status" value="1"/>
</dbReference>
<evidence type="ECO:0000256" key="2">
    <source>
        <dbReference type="ARBA" id="ARBA00016337"/>
    </source>
</evidence>
<dbReference type="Pfam" id="PF02424">
    <property type="entry name" value="ApbE"/>
    <property type="match status" value="1"/>
</dbReference>
<keyword evidence="12" id="KW-0472">Membrane</keyword>
<keyword evidence="12" id="KW-1133">Transmembrane helix</keyword>
<organism evidence="13 14">
    <name type="scientific">Kosmotoga olearia (strain ATCC BAA-1733 / DSM 21960 / TBF 19.5.1)</name>
    <dbReference type="NCBI Taxonomy" id="521045"/>
    <lineage>
        <taxon>Bacteria</taxon>
        <taxon>Thermotogati</taxon>
        <taxon>Thermotogota</taxon>
        <taxon>Thermotogae</taxon>
        <taxon>Kosmotogales</taxon>
        <taxon>Kosmotogaceae</taxon>
        <taxon>Kosmotoga</taxon>
    </lineage>
</organism>
<dbReference type="STRING" id="521045.Kole_1693"/>
<evidence type="ECO:0000256" key="8">
    <source>
        <dbReference type="ARBA" id="ARBA00031306"/>
    </source>
</evidence>
<evidence type="ECO:0000256" key="5">
    <source>
        <dbReference type="ARBA" id="ARBA00022723"/>
    </source>
</evidence>
<accession>C5CFH3</accession>
<dbReference type="InterPro" id="IPR003374">
    <property type="entry name" value="ApbE-like_sf"/>
</dbReference>
<comment type="similarity">
    <text evidence="10">Belongs to the ApbE family.</text>
</comment>
<keyword evidence="3 10" id="KW-0285">Flavoprotein</keyword>
<evidence type="ECO:0000256" key="7">
    <source>
        <dbReference type="ARBA" id="ARBA00022842"/>
    </source>
</evidence>
<comment type="cofactor">
    <cofactor evidence="11">
        <name>Mg(2+)</name>
        <dbReference type="ChEBI" id="CHEBI:18420"/>
    </cofactor>
    <cofactor evidence="11">
        <name>Mn(2+)</name>
        <dbReference type="ChEBI" id="CHEBI:29035"/>
    </cofactor>
    <text evidence="11">Magnesium. Can also use manganese.</text>
</comment>
<dbReference type="HOGENOM" id="CLU_044403_1_2_0"/>
<keyword evidence="5 10" id="KW-0479">Metal-binding</keyword>
<dbReference type="eggNOG" id="COG1477">
    <property type="taxonomic scope" value="Bacteria"/>
</dbReference>
<keyword evidence="4 10" id="KW-0808">Transferase</keyword>
<evidence type="ECO:0000256" key="11">
    <source>
        <dbReference type="PIRSR" id="PIRSR006268-2"/>
    </source>
</evidence>
<feature type="transmembrane region" description="Helical" evidence="12">
    <location>
        <begin position="12"/>
        <end position="33"/>
    </location>
</feature>
<dbReference type="GO" id="GO:0046872">
    <property type="term" value="F:metal ion binding"/>
    <property type="evidence" value="ECO:0007669"/>
    <property type="project" value="UniProtKB-UniRule"/>
</dbReference>
<evidence type="ECO:0000256" key="10">
    <source>
        <dbReference type="PIRNR" id="PIRNR006268"/>
    </source>
</evidence>
<dbReference type="KEGG" id="kol:Kole_1693"/>
<dbReference type="GO" id="GO:0016740">
    <property type="term" value="F:transferase activity"/>
    <property type="evidence" value="ECO:0007669"/>
    <property type="project" value="UniProtKB-UniRule"/>
</dbReference>
<evidence type="ECO:0000256" key="9">
    <source>
        <dbReference type="ARBA" id="ARBA00048540"/>
    </source>
</evidence>
<reference evidence="13 14" key="1">
    <citation type="submission" date="2009-06" db="EMBL/GenBank/DDBJ databases">
        <title>Complete sequence of Thermotogales bacterium TBF 19.5.1.</title>
        <authorList>
            <consortium name="US DOE Joint Genome Institute"/>
            <person name="Lucas S."/>
            <person name="Copeland A."/>
            <person name="Lapidus A."/>
            <person name="Glavina del Rio T."/>
            <person name="Tice H."/>
            <person name="Bruce D."/>
            <person name="Goodwin L."/>
            <person name="Pitluck S."/>
            <person name="Chertkov O."/>
            <person name="Brettin T."/>
            <person name="Detter J.C."/>
            <person name="Han C."/>
            <person name="Schmutz J."/>
            <person name="Larimer F."/>
            <person name="Land M."/>
            <person name="Hauser L."/>
            <person name="Kyrpides N."/>
            <person name="Ovchinnikova G."/>
            <person name="Noll K."/>
        </authorList>
    </citation>
    <scope>NUCLEOTIDE SEQUENCE [LARGE SCALE GENOMIC DNA]</scope>
    <source>
        <strain evidence="14">ATCC BAA-1733 / DSM 21960 / TBF 19.5.1</strain>
    </source>
</reference>
<feature type="binding site" evidence="11">
    <location>
        <position position="300"/>
    </location>
    <ligand>
        <name>Mg(2+)</name>
        <dbReference type="ChEBI" id="CHEBI:18420"/>
    </ligand>
</feature>
<evidence type="ECO:0000256" key="12">
    <source>
        <dbReference type="SAM" id="Phobius"/>
    </source>
</evidence>
<evidence type="ECO:0000313" key="13">
    <source>
        <dbReference type="EMBL" id="ACR80381.1"/>
    </source>
</evidence>